<dbReference type="Pfam" id="PF15975">
    <property type="entry name" value="Flot"/>
    <property type="match status" value="1"/>
</dbReference>
<evidence type="ECO:0000256" key="5">
    <source>
        <dbReference type="ARBA" id="ARBA00023136"/>
    </source>
</evidence>
<feature type="region of interest" description="Disordered" evidence="7">
    <location>
        <begin position="489"/>
        <end position="509"/>
    </location>
</feature>
<dbReference type="SUPFAM" id="SSF117892">
    <property type="entry name" value="Band 7/SPFH domain"/>
    <property type="match status" value="1"/>
</dbReference>
<proteinExistence type="inferred from homology"/>
<name>A0A933L5G5_9HYPH</name>
<dbReference type="InterPro" id="IPR031905">
    <property type="entry name" value="Flotillin_C"/>
</dbReference>
<dbReference type="InterPro" id="IPR027705">
    <property type="entry name" value="Flotillin_fam"/>
</dbReference>
<dbReference type="InterPro" id="IPR001107">
    <property type="entry name" value="Band_7"/>
</dbReference>
<evidence type="ECO:0000256" key="6">
    <source>
        <dbReference type="SAM" id="Coils"/>
    </source>
</evidence>
<feature type="coiled-coil region" evidence="6">
    <location>
        <begin position="201"/>
        <end position="326"/>
    </location>
</feature>
<evidence type="ECO:0000313" key="10">
    <source>
        <dbReference type="EMBL" id="MBI4924001.1"/>
    </source>
</evidence>
<keyword evidence="4" id="KW-1003">Cell membrane</keyword>
<evidence type="ECO:0000256" key="4">
    <source>
        <dbReference type="ARBA" id="ARBA00022475"/>
    </source>
</evidence>
<comment type="subcellular location">
    <subcellularLocation>
        <location evidence="2">Cell membrane</location>
    </subcellularLocation>
    <subcellularLocation>
        <location evidence="1">Membrane</location>
        <topology evidence="1">Single-pass membrane protein</topology>
    </subcellularLocation>
</comment>
<dbReference type="AlphaFoldDB" id="A0A933L5G5"/>
<dbReference type="CDD" id="cd03399">
    <property type="entry name" value="SPFH_flotillin"/>
    <property type="match status" value="1"/>
</dbReference>
<reference evidence="10" key="1">
    <citation type="submission" date="2020-07" db="EMBL/GenBank/DDBJ databases">
        <title>Huge and variable diversity of episymbiotic CPR bacteria and DPANN archaea in groundwater ecosystems.</title>
        <authorList>
            <person name="He C.Y."/>
            <person name="Keren R."/>
            <person name="Whittaker M."/>
            <person name="Farag I.F."/>
            <person name="Doudna J."/>
            <person name="Cate J.H.D."/>
            <person name="Banfield J.F."/>
        </authorList>
    </citation>
    <scope>NUCLEOTIDE SEQUENCE</scope>
    <source>
        <strain evidence="10">NC_groundwater_1586_Pr3_B-0.1um_66_15</strain>
    </source>
</reference>
<evidence type="ECO:0000256" key="1">
    <source>
        <dbReference type="ARBA" id="ARBA00004167"/>
    </source>
</evidence>
<evidence type="ECO:0000259" key="9">
    <source>
        <dbReference type="SMART" id="SM00244"/>
    </source>
</evidence>
<sequence length="576" mass="64000">MNGADIIAFIILAAIVIAVLAYLLHWLYRRSSKDVSFVRTGLGGEKVVMGGGAFVLPIVHDVTDVSMNTLRLEVHRTRDKALITKDRMRVELMVDFFVRVIPSPVAVAAAARTLGHRTMNPENLKDLVQGRFVDAMGSVTASMTLEEMHEHRADFMRKVREMVVGTLDQNGLELEAASLTNLDQADMKLFNPSNAFDTEGLTRLTEQIESRRKKRNDIEQDTMIAVRKKNLEAEKLALNIQTESEYARLEQEREVAVRRAQQRSQVAREKAERDREIEETQIKATEEVSLARISQERSIDAERVMREQELERLEIQRERAKKLEEQESVIAVALKSKAQSEAETAAEDARAHMVAAQERVHTTRDTEIAERRKQIELIGAAQEAEREAIKLTSRAEAEKRAAGDRAEADNTEVAALKIRYDVEAEGKRKINEAENLRSDASRRSALHQRLVENLPAIIRESVKPMERIESIKILQVDGLPGLSGANGVGGGTVATGSEGTLPPGDGGNRPANLAESVVNSALRYRAQAPFVDSLLNEIGMSANSISLEGLASLSRAEYTPKPVEVTPTRSPKPEKK</sequence>
<evidence type="ECO:0000256" key="2">
    <source>
        <dbReference type="ARBA" id="ARBA00004236"/>
    </source>
</evidence>
<dbReference type="Gene3D" id="3.30.479.30">
    <property type="entry name" value="Band 7 domain"/>
    <property type="match status" value="1"/>
</dbReference>
<keyword evidence="6" id="KW-0175">Coiled coil</keyword>
<evidence type="ECO:0000256" key="3">
    <source>
        <dbReference type="ARBA" id="ARBA00007161"/>
    </source>
</evidence>
<accession>A0A933L5G5</accession>
<dbReference type="SMART" id="SM00244">
    <property type="entry name" value="PHB"/>
    <property type="match status" value="1"/>
</dbReference>
<dbReference type="Proteomes" id="UP000782610">
    <property type="component" value="Unassembled WGS sequence"/>
</dbReference>
<dbReference type="EMBL" id="JACRAF010000066">
    <property type="protein sequence ID" value="MBI4924001.1"/>
    <property type="molecule type" value="Genomic_DNA"/>
</dbReference>
<dbReference type="InterPro" id="IPR036013">
    <property type="entry name" value="Band_7/SPFH_dom_sf"/>
</dbReference>
<evidence type="ECO:0000313" key="11">
    <source>
        <dbReference type="Proteomes" id="UP000782610"/>
    </source>
</evidence>
<feature type="transmembrane region" description="Helical" evidence="8">
    <location>
        <begin position="6"/>
        <end position="28"/>
    </location>
</feature>
<comment type="caution">
    <text evidence="10">The sequence shown here is derived from an EMBL/GenBank/DDBJ whole genome shotgun (WGS) entry which is preliminary data.</text>
</comment>
<protein>
    <submittedName>
        <fullName evidence="10">Flotillin family protein</fullName>
    </submittedName>
</protein>
<dbReference type="PANTHER" id="PTHR13806:SF31">
    <property type="entry name" value="FLOTILLIN-LIKE PROTEIN 1-RELATED"/>
    <property type="match status" value="1"/>
</dbReference>
<organism evidence="10 11">
    <name type="scientific">Devosia nanyangense</name>
    <dbReference type="NCBI Taxonomy" id="1228055"/>
    <lineage>
        <taxon>Bacteria</taxon>
        <taxon>Pseudomonadati</taxon>
        <taxon>Pseudomonadota</taxon>
        <taxon>Alphaproteobacteria</taxon>
        <taxon>Hyphomicrobiales</taxon>
        <taxon>Devosiaceae</taxon>
        <taxon>Devosia</taxon>
    </lineage>
</organism>
<keyword evidence="8" id="KW-0812">Transmembrane</keyword>
<feature type="region of interest" description="Disordered" evidence="7">
    <location>
        <begin position="556"/>
        <end position="576"/>
    </location>
</feature>
<feature type="domain" description="Band 7" evidence="9">
    <location>
        <begin position="25"/>
        <end position="194"/>
    </location>
</feature>
<comment type="similarity">
    <text evidence="3">Belongs to the band 7/mec-2 family. Flotillin subfamily.</text>
</comment>
<keyword evidence="5 8" id="KW-0472">Membrane</keyword>
<dbReference type="GO" id="GO:0005886">
    <property type="term" value="C:plasma membrane"/>
    <property type="evidence" value="ECO:0007669"/>
    <property type="project" value="UniProtKB-SubCell"/>
</dbReference>
<dbReference type="Pfam" id="PF01145">
    <property type="entry name" value="Band_7"/>
    <property type="match status" value="1"/>
</dbReference>
<evidence type="ECO:0000256" key="7">
    <source>
        <dbReference type="SAM" id="MobiDB-lite"/>
    </source>
</evidence>
<evidence type="ECO:0000256" key="8">
    <source>
        <dbReference type="SAM" id="Phobius"/>
    </source>
</evidence>
<gene>
    <name evidence="10" type="ORF">HY834_19885</name>
</gene>
<keyword evidence="8" id="KW-1133">Transmembrane helix</keyword>
<dbReference type="PANTHER" id="PTHR13806">
    <property type="entry name" value="FLOTILLIN-RELATED"/>
    <property type="match status" value="1"/>
</dbReference>